<dbReference type="GO" id="GO:0006086">
    <property type="term" value="P:pyruvate decarboxylation to acetyl-CoA"/>
    <property type="evidence" value="ECO:0007669"/>
    <property type="project" value="TreeGrafter"/>
</dbReference>
<dbReference type="CDD" id="cd02000">
    <property type="entry name" value="TPP_E1_PDC_ADC_BCADC"/>
    <property type="match status" value="1"/>
</dbReference>
<protein>
    <recommendedName>
        <fullName evidence="4">Dehydrogenase E1 component domain-containing protein</fullName>
    </recommendedName>
</protein>
<evidence type="ECO:0000256" key="2">
    <source>
        <dbReference type="ARBA" id="ARBA00023002"/>
    </source>
</evidence>
<evidence type="ECO:0000256" key="1">
    <source>
        <dbReference type="ARBA" id="ARBA00001964"/>
    </source>
</evidence>
<keyword evidence="3" id="KW-0786">Thiamine pyrophosphate</keyword>
<name>A0A0C1MKX6_9GAMM</name>
<evidence type="ECO:0000256" key="3">
    <source>
        <dbReference type="ARBA" id="ARBA00023052"/>
    </source>
</evidence>
<comment type="caution">
    <text evidence="5">The sequence shown here is derived from an EMBL/GenBank/DDBJ whole genome shotgun (WGS) entry which is preliminary data.</text>
</comment>
<dbReference type="AlphaFoldDB" id="A0A0C1MKX6"/>
<evidence type="ECO:0000313" key="5">
    <source>
        <dbReference type="EMBL" id="KID57714.1"/>
    </source>
</evidence>
<evidence type="ECO:0000313" key="6">
    <source>
        <dbReference type="Proteomes" id="UP000031327"/>
    </source>
</evidence>
<gene>
    <name evidence="5" type="ORF">JF50_11155</name>
</gene>
<proteinExistence type="predicted"/>
<dbReference type="PANTHER" id="PTHR11516">
    <property type="entry name" value="PYRUVATE DEHYDROGENASE E1 COMPONENT, ALPHA SUBUNIT BACTERIAL AND ORGANELLAR"/>
    <property type="match status" value="1"/>
</dbReference>
<dbReference type="InterPro" id="IPR029061">
    <property type="entry name" value="THDP-binding"/>
</dbReference>
<dbReference type="GO" id="GO:0004739">
    <property type="term" value="F:pyruvate dehydrogenase (acetyl-transferring) activity"/>
    <property type="evidence" value="ECO:0007669"/>
    <property type="project" value="TreeGrafter"/>
</dbReference>
<dbReference type="Gene3D" id="3.40.50.970">
    <property type="match status" value="1"/>
</dbReference>
<dbReference type="OrthoDB" id="9780894at2"/>
<dbReference type="PANTHER" id="PTHR11516:SF60">
    <property type="entry name" value="PYRUVATE DEHYDROGENASE E1 COMPONENT SUBUNIT ALPHA"/>
    <property type="match status" value="1"/>
</dbReference>
<dbReference type="InterPro" id="IPR001017">
    <property type="entry name" value="DH_E1"/>
</dbReference>
<dbReference type="Pfam" id="PF00676">
    <property type="entry name" value="E1_dh"/>
    <property type="match status" value="1"/>
</dbReference>
<dbReference type="SUPFAM" id="SSF52518">
    <property type="entry name" value="Thiamin diphosphate-binding fold (THDP-binding)"/>
    <property type="match status" value="1"/>
</dbReference>
<dbReference type="RefSeq" id="WP_039609481.1">
    <property type="nucleotide sequence ID" value="NZ_JWIC01000005.1"/>
</dbReference>
<dbReference type="EMBL" id="JWIC01000005">
    <property type="protein sequence ID" value="KID57714.1"/>
    <property type="molecule type" value="Genomic_DNA"/>
</dbReference>
<keyword evidence="2" id="KW-0560">Oxidoreductase</keyword>
<accession>A0A0C1MKX6</accession>
<comment type="cofactor">
    <cofactor evidence="1">
        <name>thiamine diphosphate</name>
        <dbReference type="ChEBI" id="CHEBI:58937"/>
    </cofactor>
</comment>
<reference evidence="5 6" key="1">
    <citation type="submission" date="2014-12" db="EMBL/GenBank/DDBJ databases">
        <title>Draft Genome Sequence of Pseudoalteromonas luteoviolacea HI1.</title>
        <authorList>
            <person name="Asahina A.Y."/>
            <person name="Hadfield M.G."/>
        </authorList>
    </citation>
    <scope>NUCLEOTIDE SEQUENCE [LARGE SCALE GENOMIC DNA]</scope>
    <source>
        <strain evidence="5 6">HI1</strain>
    </source>
</reference>
<sequence length="318" mass="35366">MADLKHIYFQTLRIRKIEEAIAAKYSEQKMRCPTHLSIGQELVPVAVSHFLTHADKAYSSHRAHAHYLAKGGDLVKLIAELYGKVSGCTAGRGGSMHLSDLECGFIASTAIVGNSIPLATGNALHQQLTRAEGLTVSYFGDGATEEGAFYESLNFAALKSLPIVYVCENNQYSVYSPLSVRQPTGRSISKLSNEIGLKSFSVDGNNPTQALQTSQAAINYVRHHGKPVLIEYFTYRHREHCGPHFDDDLNYREQEEVQTWLDNDPLNNLEKALDKDPEFKAFQKLAISDINQEIEQAFTAAESASFGSIEDNERFIYD</sequence>
<dbReference type="Proteomes" id="UP000031327">
    <property type="component" value="Unassembled WGS sequence"/>
</dbReference>
<evidence type="ECO:0000259" key="4">
    <source>
        <dbReference type="Pfam" id="PF00676"/>
    </source>
</evidence>
<dbReference type="InterPro" id="IPR050642">
    <property type="entry name" value="PDH_E1_Alpha_Subunit"/>
</dbReference>
<feature type="domain" description="Dehydrogenase E1 component" evidence="4">
    <location>
        <begin position="12"/>
        <end position="305"/>
    </location>
</feature>
<organism evidence="5 6">
    <name type="scientific">Pseudoalteromonas luteoviolacea</name>
    <dbReference type="NCBI Taxonomy" id="43657"/>
    <lineage>
        <taxon>Bacteria</taxon>
        <taxon>Pseudomonadati</taxon>
        <taxon>Pseudomonadota</taxon>
        <taxon>Gammaproteobacteria</taxon>
        <taxon>Alteromonadales</taxon>
        <taxon>Pseudoalteromonadaceae</taxon>
        <taxon>Pseudoalteromonas</taxon>
    </lineage>
</organism>